<comment type="caution">
    <text evidence="3">Lacks conserved residue(s) required for the propagation of feature annotation.</text>
</comment>
<dbReference type="InterPro" id="IPR022683">
    <property type="entry name" value="Calpain_III"/>
</dbReference>
<dbReference type="Gene3D" id="3.90.70.10">
    <property type="entry name" value="Cysteine proteinases"/>
    <property type="match status" value="1"/>
</dbReference>
<feature type="domain" description="Calpain catalytic" evidence="4">
    <location>
        <begin position="13"/>
        <end position="107"/>
    </location>
</feature>
<dbReference type="InterPro" id="IPR001300">
    <property type="entry name" value="Peptidase_C2_calpain_cat"/>
</dbReference>
<dbReference type="SUPFAM" id="SSF54001">
    <property type="entry name" value="Cysteine proteinases"/>
    <property type="match status" value="1"/>
</dbReference>
<dbReference type="SUPFAM" id="SSF47473">
    <property type="entry name" value="EF-hand"/>
    <property type="match status" value="1"/>
</dbReference>
<reference evidence="5 6" key="1">
    <citation type="submission" date="2019-07" db="EMBL/GenBank/DDBJ databases">
        <authorList>
            <person name="Jastrzebski P J."/>
            <person name="Paukszto L."/>
            <person name="Jastrzebski P J."/>
        </authorList>
    </citation>
    <scope>NUCLEOTIDE SEQUENCE [LARGE SCALE GENOMIC DNA]</scope>
    <source>
        <strain evidence="5 6">WMS-il1</strain>
    </source>
</reference>
<dbReference type="Proteomes" id="UP000321570">
    <property type="component" value="Unassembled WGS sequence"/>
</dbReference>
<evidence type="ECO:0000313" key="5">
    <source>
        <dbReference type="EMBL" id="VUZ53495.1"/>
    </source>
</evidence>
<organism evidence="5 6">
    <name type="scientific">Hymenolepis diminuta</name>
    <name type="common">Rat tapeworm</name>
    <dbReference type="NCBI Taxonomy" id="6216"/>
    <lineage>
        <taxon>Eukaryota</taxon>
        <taxon>Metazoa</taxon>
        <taxon>Spiralia</taxon>
        <taxon>Lophotrochozoa</taxon>
        <taxon>Platyhelminthes</taxon>
        <taxon>Cestoda</taxon>
        <taxon>Eucestoda</taxon>
        <taxon>Cyclophyllidea</taxon>
        <taxon>Hymenolepididae</taxon>
        <taxon>Hymenolepis</taxon>
    </lineage>
</organism>
<feature type="non-terminal residue" evidence="5">
    <location>
        <position position="1"/>
    </location>
</feature>
<comment type="similarity">
    <text evidence="1">Belongs to the peptidase C2 family.</text>
</comment>
<dbReference type="SUPFAM" id="SSF49758">
    <property type="entry name" value="Calpain large subunit, middle domain (domain III)"/>
    <property type="match status" value="1"/>
</dbReference>
<dbReference type="InterPro" id="IPR022682">
    <property type="entry name" value="Calpain_domain_III"/>
</dbReference>
<dbReference type="InterPro" id="IPR011992">
    <property type="entry name" value="EF-hand-dom_pair"/>
</dbReference>
<dbReference type="PANTHER" id="PTHR10183">
    <property type="entry name" value="CALPAIN"/>
    <property type="match status" value="1"/>
</dbReference>
<dbReference type="EMBL" id="CABIJS010000555">
    <property type="protein sequence ID" value="VUZ53495.1"/>
    <property type="molecule type" value="Genomic_DNA"/>
</dbReference>
<gene>
    <name evidence="5" type="ORF">WMSIL1_LOCUS11849</name>
</gene>
<dbReference type="PRINTS" id="PR00704">
    <property type="entry name" value="CALPAIN"/>
</dbReference>
<dbReference type="PANTHER" id="PTHR10183:SF433">
    <property type="entry name" value="CALPAIN-A-RELATED"/>
    <property type="match status" value="1"/>
</dbReference>
<evidence type="ECO:0000256" key="3">
    <source>
        <dbReference type="PROSITE-ProRule" id="PRU00239"/>
    </source>
</evidence>
<evidence type="ECO:0000256" key="1">
    <source>
        <dbReference type="ARBA" id="ARBA00007623"/>
    </source>
</evidence>
<feature type="active site" evidence="2">
    <location>
        <position position="47"/>
    </location>
</feature>
<dbReference type="InterPro" id="IPR036213">
    <property type="entry name" value="Calpain_III_sf"/>
</dbReference>
<dbReference type="Gene3D" id="1.10.238.10">
    <property type="entry name" value="EF-hand"/>
    <property type="match status" value="1"/>
</dbReference>
<evidence type="ECO:0000256" key="2">
    <source>
        <dbReference type="PIRSR" id="PIRSR622684-1"/>
    </source>
</evidence>
<dbReference type="Pfam" id="PF01067">
    <property type="entry name" value="Calpain_III"/>
    <property type="match status" value="1"/>
</dbReference>
<protein>
    <recommendedName>
        <fullName evidence="4">Calpain catalytic domain-containing protein</fullName>
    </recommendedName>
</protein>
<sequence length="509" mass="56903">TKGNPGSGFVLPQGFVPGQAFGLTDCRKLRLTDVAGSRLVRLVRLRNLWPSARVGWVGAWSEGSSEWLSLPPEDRIKVGLVKGEGEFWMSMEDFLANFDYLDICHVLEPPNKELTISGSKALPLANHTSGGSDSKIARALPSFYGRWVRGVTAGGRPFVRASHWANPQYVVRIPTPDIGEPEGLATVVVALLQADSRPLRHRAPRLLSIGFVLYRWPFARFSLPPGANPPMTRNFFETNSHVASVDFFYDSREVVKRFHLVPGVYLLIPCTYAADQPGEFLLRVLFEQADRTLECAVGGIDVGSIMPQALSDPDPQFEVIIPRIRRLFYEAGGDSMAADAFQLDSIFNTLLNEDHRLPYTMVTTDACRALISMCGDHFTGKLVESQFQGIWNLLRCWSRMFASFDPQRSGFITCLDFRILIEQIVFYSNDNLSLGLYLPHTILARIVHRFADAEWRISYSAFIQIMALLTKAITNFTASCGDGSTIILNLEEVRLLGFQLSMSFSFILC</sequence>
<name>A0A564Z1X9_HYMDI</name>
<dbReference type="SMART" id="SM00720">
    <property type="entry name" value="calpain_III"/>
    <property type="match status" value="1"/>
</dbReference>
<dbReference type="CDD" id="cd00214">
    <property type="entry name" value="Calpain_III"/>
    <property type="match status" value="1"/>
</dbReference>
<proteinExistence type="inferred from homology"/>
<dbReference type="Pfam" id="PF00648">
    <property type="entry name" value="Peptidase_C2"/>
    <property type="match status" value="1"/>
</dbReference>
<dbReference type="InterPro" id="IPR038765">
    <property type="entry name" value="Papain-like_cys_pep_sf"/>
</dbReference>
<dbReference type="Gene3D" id="2.60.120.380">
    <property type="match status" value="1"/>
</dbReference>
<accession>A0A564Z1X9</accession>
<keyword evidence="6" id="KW-1185">Reference proteome</keyword>
<dbReference type="AlphaFoldDB" id="A0A564Z1X9"/>
<evidence type="ECO:0000259" key="4">
    <source>
        <dbReference type="PROSITE" id="PS50203"/>
    </source>
</evidence>
<dbReference type="GO" id="GO:0005737">
    <property type="term" value="C:cytoplasm"/>
    <property type="evidence" value="ECO:0007669"/>
    <property type="project" value="TreeGrafter"/>
</dbReference>
<dbReference type="InterPro" id="IPR022684">
    <property type="entry name" value="Calpain_cysteine_protease"/>
</dbReference>
<dbReference type="PROSITE" id="PS50203">
    <property type="entry name" value="CALPAIN_CAT"/>
    <property type="match status" value="1"/>
</dbReference>
<dbReference type="GO" id="GO:0004198">
    <property type="term" value="F:calcium-dependent cysteine-type endopeptidase activity"/>
    <property type="evidence" value="ECO:0007669"/>
    <property type="project" value="InterPro"/>
</dbReference>
<dbReference type="InterPro" id="IPR033883">
    <property type="entry name" value="C2_III"/>
</dbReference>
<evidence type="ECO:0000313" key="6">
    <source>
        <dbReference type="Proteomes" id="UP000321570"/>
    </source>
</evidence>
<dbReference type="GO" id="GO:0006508">
    <property type="term" value="P:proteolysis"/>
    <property type="evidence" value="ECO:0007669"/>
    <property type="project" value="InterPro"/>
</dbReference>